<evidence type="ECO:0000256" key="1">
    <source>
        <dbReference type="SAM" id="MobiDB-lite"/>
    </source>
</evidence>
<dbReference type="Proteomes" id="UP000694660">
    <property type="component" value="Unassembled WGS sequence"/>
</dbReference>
<gene>
    <name evidence="2" type="ORF">I8J34_14460</name>
</gene>
<organism evidence="2 3">
    <name type="scientific">Denitromonas iodatirespirans</name>
    <dbReference type="NCBI Taxonomy" id="2795389"/>
    <lineage>
        <taxon>Bacteria</taxon>
        <taxon>Pseudomonadati</taxon>
        <taxon>Pseudomonadota</taxon>
        <taxon>Betaproteobacteria</taxon>
        <taxon>Rhodocyclales</taxon>
        <taxon>Zoogloeaceae</taxon>
        <taxon>Denitromonas</taxon>
    </lineage>
</organism>
<sequence length="355" mass="36255">MSPAEERFIAGEGPLAALIRAQPAFEPPPQMLDRVLAALDAAPSPAGFEPPAALFDAVMAEAERLDAAQAPRREALLAELAAGKTANDTLGAPVSPATAEWLAQQRPAPATAPTRPRRRWPWLAGISTALTAALAVSVALRMVQEPAPPPEMLAMPAAAPAESAMDTLRQSPAGASAEATVGTARSADNTLARSTRPPLAERLAKAEAPPASPARSREMARPDAEAKRAAPRPAPPAPAQEEPAPAAPAAAPPMLAKALRAPAPSAPPAAEADAAIAAADPIDAPLDTPAATLAARLLARPAQAWTLHVAPADAAAGRALQAALLAQLQAAGREDPITLAEHPLPRGRLRLSPTR</sequence>
<evidence type="ECO:0000313" key="3">
    <source>
        <dbReference type="Proteomes" id="UP000694660"/>
    </source>
</evidence>
<protein>
    <submittedName>
        <fullName evidence="2">Uncharacterized protein</fullName>
    </submittedName>
</protein>
<dbReference type="EMBL" id="JAEKFT010000016">
    <property type="protein sequence ID" value="MBT0962380.1"/>
    <property type="molecule type" value="Genomic_DNA"/>
</dbReference>
<comment type="caution">
    <text evidence="2">The sequence shown here is derived from an EMBL/GenBank/DDBJ whole genome shotgun (WGS) entry which is preliminary data.</text>
</comment>
<dbReference type="RefSeq" id="WP_214362330.1">
    <property type="nucleotide sequence ID" value="NZ_JAEKFT010000016.1"/>
</dbReference>
<feature type="compositionally biased region" description="Basic and acidic residues" evidence="1">
    <location>
        <begin position="215"/>
        <end position="228"/>
    </location>
</feature>
<accession>A0A944H9E9</accession>
<name>A0A944H9E9_DENI1</name>
<keyword evidence="3" id="KW-1185">Reference proteome</keyword>
<evidence type="ECO:0000313" key="2">
    <source>
        <dbReference type="EMBL" id="MBT0962380.1"/>
    </source>
</evidence>
<dbReference type="AlphaFoldDB" id="A0A944H9E9"/>
<feature type="compositionally biased region" description="Low complexity" evidence="1">
    <location>
        <begin position="239"/>
        <end position="250"/>
    </location>
</feature>
<proteinExistence type="predicted"/>
<reference evidence="3" key="1">
    <citation type="journal article" date="2022" name="ISME J.">
        <title>Genetic and phylogenetic analysis of dissimilatory iodate-reducing bacteria identifies potential niches across the world's oceans.</title>
        <authorList>
            <person name="Reyes-Umana V."/>
            <person name="Henning Z."/>
            <person name="Lee K."/>
            <person name="Barnum T.P."/>
            <person name="Coates J.D."/>
        </authorList>
    </citation>
    <scope>NUCLEOTIDE SEQUENCE [LARGE SCALE GENOMIC DNA]</scope>
    <source>
        <strain evidence="3">IR12</strain>
    </source>
</reference>
<feature type="region of interest" description="Disordered" evidence="1">
    <location>
        <begin position="159"/>
        <end position="250"/>
    </location>
</feature>